<keyword evidence="3" id="KW-1185">Reference proteome</keyword>
<dbReference type="SUPFAM" id="SSF144284">
    <property type="entry name" value="Sec2 N-terminal region"/>
    <property type="match status" value="1"/>
</dbReference>
<reference evidence="3" key="1">
    <citation type="journal article" date="2019" name="bioRxiv">
        <title>Genomics, evolutionary history and diagnostics of the Alternaria alternata species group including apple and Asian pear pathotypes.</title>
        <authorList>
            <person name="Armitage A.D."/>
            <person name="Cockerton H.M."/>
            <person name="Sreenivasaprasad S."/>
            <person name="Woodhall J.W."/>
            <person name="Lane C.R."/>
            <person name="Harrison R.J."/>
            <person name="Clarkson J.P."/>
        </authorList>
    </citation>
    <scope>NUCLEOTIDE SEQUENCE [LARGE SCALE GENOMIC DNA]</scope>
    <source>
        <strain evidence="3">FERA 635</strain>
    </source>
</reference>
<organism evidence="2 3">
    <name type="scientific">Alternaria tenuissima</name>
    <dbReference type="NCBI Taxonomy" id="119927"/>
    <lineage>
        <taxon>Eukaryota</taxon>
        <taxon>Fungi</taxon>
        <taxon>Dikarya</taxon>
        <taxon>Ascomycota</taxon>
        <taxon>Pezizomycotina</taxon>
        <taxon>Dothideomycetes</taxon>
        <taxon>Pleosporomycetidae</taxon>
        <taxon>Pleosporales</taxon>
        <taxon>Pleosporineae</taxon>
        <taxon>Pleosporaceae</taxon>
        <taxon>Alternaria</taxon>
        <taxon>Alternaria sect. Alternaria</taxon>
        <taxon>Alternaria alternata complex</taxon>
    </lineage>
</organism>
<feature type="coiled-coil region" evidence="1">
    <location>
        <begin position="171"/>
        <end position="205"/>
    </location>
</feature>
<dbReference type="Proteomes" id="UP000293195">
    <property type="component" value="Unassembled WGS sequence"/>
</dbReference>
<keyword evidence="1" id="KW-0175">Coiled coil</keyword>
<sequence>MQNPLPREARKAHRYGSSTQIDALADAGQEEQLGFRIDPLDVRLITNADEPYTWSYMPERAHLFQKQLSKHSMGACIELEAQVGQTFEAIRTGARRTPGAPDCLTEVDVSFTSKIEQLEQKYALLQEDHISVVEECERLKAQATENGQLRASAENELAAKRDDLESAHVVVQDLRRQLQVASEGLKELQQQRASTVHEINEISRRLNNVGSGLCTVAEPATV</sequence>
<protein>
    <submittedName>
        <fullName evidence="2">Uncharacterized protein</fullName>
    </submittedName>
</protein>
<evidence type="ECO:0000313" key="2">
    <source>
        <dbReference type="EMBL" id="RYN86370.1"/>
    </source>
</evidence>
<accession>A0ABY0FPU6</accession>
<evidence type="ECO:0000256" key="1">
    <source>
        <dbReference type="SAM" id="Coils"/>
    </source>
</evidence>
<evidence type="ECO:0000313" key="3">
    <source>
        <dbReference type="Proteomes" id="UP000293195"/>
    </source>
</evidence>
<proteinExistence type="predicted"/>
<gene>
    <name evidence="2" type="ORF">AA0119_g12959</name>
</gene>
<dbReference type="EMBL" id="PDXF01000151">
    <property type="protein sequence ID" value="RYN86370.1"/>
    <property type="molecule type" value="Genomic_DNA"/>
</dbReference>
<comment type="caution">
    <text evidence="2">The sequence shown here is derived from an EMBL/GenBank/DDBJ whole genome shotgun (WGS) entry which is preliminary data.</text>
</comment>
<name>A0ABY0FPU6_9PLEO</name>